<keyword evidence="2" id="KW-1185">Reference proteome</keyword>
<dbReference type="EMBL" id="NBNE01000060">
    <property type="protein sequence ID" value="OWZ23492.1"/>
    <property type="molecule type" value="Genomic_DNA"/>
</dbReference>
<protein>
    <submittedName>
        <fullName evidence="1">RxLR effector protein</fullName>
    </submittedName>
</protein>
<accession>A0A225X1D1</accession>
<sequence length="115" mass="12950">MEEYQTQWKRIWSILCSVCITILWMQRNRVVHQAGPMQLKEGATSQALQCIGQEGTTEATHKSQKYSTSTVRTIIDYLPNRPATPSDGPCSDTGNWKQDTGVDNLAHDFSDILYG</sequence>
<dbReference type="Proteomes" id="UP000198211">
    <property type="component" value="Unassembled WGS sequence"/>
</dbReference>
<proteinExistence type="predicted"/>
<dbReference type="AlphaFoldDB" id="A0A225X1D1"/>
<organism evidence="1 2">
    <name type="scientific">Phytophthora megakarya</name>
    <dbReference type="NCBI Taxonomy" id="4795"/>
    <lineage>
        <taxon>Eukaryota</taxon>
        <taxon>Sar</taxon>
        <taxon>Stramenopiles</taxon>
        <taxon>Oomycota</taxon>
        <taxon>Peronosporomycetes</taxon>
        <taxon>Peronosporales</taxon>
        <taxon>Peronosporaceae</taxon>
        <taxon>Phytophthora</taxon>
    </lineage>
</organism>
<name>A0A225X1D1_9STRA</name>
<gene>
    <name evidence="1" type="ORF">PHMEG_0001622</name>
</gene>
<evidence type="ECO:0000313" key="1">
    <source>
        <dbReference type="EMBL" id="OWZ23492.1"/>
    </source>
</evidence>
<comment type="caution">
    <text evidence="1">The sequence shown here is derived from an EMBL/GenBank/DDBJ whole genome shotgun (WGS) entry which is preliminary data.</text>
</comment>
<dbReference type="OrthoDB" id="129138at2759"/>
<reference evidence="2" key="1">
    <citation type="submission" date="2017-03" db="EMBL/GenBank/DDBJ databases">
        <title>Phytopthora megakarya and P. palmivora, two closely related causual agents of cacao black pod achieved similar genome size and gene model numbers by different mechanisms.</title>
        <authorList>
            <person name="Ali S."/>
            <person name="Shao J."/>
            <person name="Larry D.J."/>
            <person name="Kronmiller B."/>
            <person name="Shen D."/>
            <person name="Strem M.D."/>
            <person name="Melnick R.L."/>
            <person name="Guiltinan M.J."/>
            <person name="Tyler B.M."/>
            <person name="Meinhardt L.W."/>
            <person name="Bailey B.A."/>
        </authorList>
    </citation>
    <scope>NUCLEOTIDE SEQUENCE [LARGE SCALE GENOMIC DNA]</scope>
    <source>
        <strain evidence="2">zdho120</strain>
    </source>
</reference>
<evidence type="ECO:0000313" key="2">
    <source>
        <dbReference type="Proteomes" id="UP000198211"/>
    </source>
</evidence>